<dbReference type="AlphaFoldDB" id="A0A3Q0HAJ9"/>
<dbReference type="PROSITE" id="PS51021">
    <property type="entry name" value="BAR"/>
    <property type="match status" value="1"/>
</dbReference>
<dbReference type="PANTHER" id="PTHR14130">
    <property type="entry name" value="3BP-1 RELATED RHOGAP"/>
    <property type="match status" value="1"/>
</dbReference>
<evidence type="ECO:0000259" key="5">
    <source>
        <dbReference type="PROSITE" id="PS51021"/>
    </source>
</evidence>
<dbReference type="Gene3D" id="1.10.555.10">
    <property type="entry name" value="Rho GTPase activation protein"/>
    <property type="match status" value="1"/>
</dbReference>
<dbReference type="Proteomes" id="UP000189705">
    <property type="component" value="Unplaced"/>
</dbReference>
<dbReference type="InterPro" id="IPR000198">
    <property type="entry name" value="RhoGAP_dom"/>
</dbReference>
<dbReference type="Gene3D" id="1.20.1270.60">
    <property type="entry name" value="Arfaptin homology (AH) domain/BAR domain"/>
    <property type="match status" value="1"/>
</dbReference>
<dbReference type="GO" id="GO:0031256">
    <property type="term" value="C:leading edge membrane"/>
    <property type="evidence" value="ECO:0007669"/>
    <property type="project" value="TreeGrafter"/>
</dbReference>
<feature type="compositionally biased region" description="Acidic residues" evidence="3">
    <location>
        <begin position="670"/>
        <end position="682"/>
    </location>
</feature>
<evidence type="ECO:0000313" key="7">
    <source>
        <dbReference type="RefSeq" id="XP_025067450.1"/>
    </source>
</evidence>
<dbReference type="GO" id="GO:0007165">
    <property type="term" value="P:signal transduction"/>
    <property type="evidence" value="ECO:0007669"/>
    <property type="project" value="InterPro"/>
</dbReference>
<dbReference type="GO" id="GO:0061001">
    <property type="term" value="P:regulation of dendritic spine morphogenesis"/>
    <property type="evidence" value="ECO:0007669"/>
    <property type="project" value="TreeGrafter"/>
</dbReference>
<feature type="compositionally biased region" description="Basic and acidic residues" evidence="3">
    <location>
        <begin position="651"/>
        <end position="660"/>
    </location>
</feature>
<dbReference type="SUPFAM" id="SSF48350">
    <property type="entry name" value="GTPase activation domain, GAP"/>
    <property type="match status" value="1"/>
</dbReference>
<dbReference type="Pfam" id="PF03114">
    <property type="entry name" value="BAR"/>
    <property type="match status" value="2"/>
</dbReference>
<dbReference type="GO" id="GO:0098887">
    <property type="term" value="P:neurotransmitter receptor transport, endosome to postsynaptic membrane"/>
    <property type="evidence" value="ECO:0007669"/>
    <property type="project" value="TreeGrafter"/>
</dbReference>
<dbReference type="RefSeq" id="XP_025067450.1">
    <property type="nucleotide sequence ID" value="XM_025211665.1"/>
</dbReference>
<proteinExistence type="predicted"/>
<evidence type="ECO:0000259" key="4">
    <source>
        <dbReference type="PROSITE" id="PS50238"/>
    </source>
</evidence>
<accession>A0A3Q0HAJ9</accession>
<evidence type="ECO:0000256" key="2">
    <source>
        <dbReference type="ARBA" id="ARBA00022553"/>
    </source>
</evidence>
<evidence type="ECO:0000313" key="6">
    <source>
        <dbReference type="Proteomes" id="UP000189705"/>
    </source>
</evidence>
<dbReference type="InterPro" id="IPR004148">
    <property type="entry name" value="BAR_dom"/>
</dbReference>
<dbReference type="GO" id="GO:0098886">
    <property type="term" value="P:modification of dendritic spine"/>
    <property type="evidence" value="ECO:0007669"/>
    <property type="project" value="TreeGrafter"/>
</dbReference>
<keyword evidence="6" id="KW-1185">Reference proteome</keyword>
<evidence type="ECO:0000256" key="3">
    <source>
        <dbReference type="SAM" id="MobiDB-lite"/>
    </source>
</evidence>
<feature type="region of interest" description="Disordered" evidence="3">
    <location>
        <begin position="413"/>
        <end position="446"/>
    </location>
</feature>
<keyword evidence="2" id="KW-0597">Phosphoprotein</keyword>
<dbReference type="InterPro" id="IPR047165">
    <property type="entry name" value="RHG17/44/SH3BP1-like"/>
</dbReference>
<feature type="domain" description="BAR" evidence="5">
    <location>
        <begin position="1"/>
        <end position="198"/>
    </location>
</feature>
<dbReference type="FunFam" id="1.10.555.10:FF:000001">
    <property type="entry name" value="Rho GTPase activating protein 44"/>
    <property type="match status" value="1"/>
</dbReference>
<reference evidence="7" key="1">
    <citation type="submission" date="2025-08" db="UniProtKB">
        <authorList>
            <consortium name="RefSeq"/>
        </authorList>
    </citation>
    <scope>IDENTIFICATION</scope>
</reference>
<dbReference type="Pfam" id="PF00620">
    <property type="entry name" value="RhoGAP"/>
    <property type="match status" value="1"/>
</dbReference>
<dbReference type="InterPro" id="IPR008936">
    <property type="entry name" value="Rho_GTPase_activation_prot"/>
</dbReference>
<dbReference type="GO" id="GO:0048786">
    <property type="term" value="C:presynaptic active zone"/>
    <property type="evidence" value="ECO:0007669"/>
    <property type="project" value="TreeGrafter"/>
</dbReference>
<dbReference type="GO" id="GO:0005096">
    <property type="term" value="F:GTPase activator activity"/>
    <property type="evidence" value="ECO:0007669"/>
    <property type="project" value="UniProtKB-KW"/>
</dbReference>
<feature type="compositionally biased region" description="Polar residues" evidence="3">
    <location>
        <begin position="607"/>
        <end position="618"/>
    </location>
</feature>
<feature type="compositionally biased region" description="Polar residues" evidence="3">
    <location>
        <begin position="484"/>
        <end position="503"/>
    </location>
</feature>
<feature type="compositionally biased region" description="Low complexity" evidence="3">
    <location>
        <begin position="566"/>
        <end position="588"/>
    </location>
</feature>
<dbReference type="GO" id="GO:0035021">
    <property type="term" value="P:negative regulation of Rac protein signal transduction"/>
    <property type="evidence" value="ECO:0007669"/>
    <property type="project" value="TreeGrafter"/>
</dbReference>
<evidence type="ECO:0000256" key="1">
    <source>
        <dbReference type="ARBA" id="ARBA00022468"/>
    </source>
</evidence>
<dbReference type="GeneID" id="102372995"/>
<organism evidence="6 7">
    <name type="scientific">Alligator sinensis</name>
    <name type="common">Chinese alligator</name>
    <dbReference type="NCBI Taxonomy" id="38654"/>
    <lineage>
        <taxon>Eukaryota</taxon>
        <taxon>Metazoa</taxon>
        <taxon>Chordata</taxon>
        <taxon>Craniata</taxon>
        <taxon>Vertebrata</taxon>
        <taxon>Euteleostomi</taxon>
        <taxon>Archelosauria</taxon>
        <taxon>Archosauria</taxon>
        <taxon>Crocodylia</taxon>
        <taxon>Alligatoridae</taxon>
        <taxon>Alligatorinae</taxon>
        <taxon>Alligator</taxon>
    </lineage>
</organism>
<dbReference type="PANTHER" id="PTHR14130:SF13">
    <property type="entry name" value="RHO GTPASE-ACTIVATING PROTEIN 44"/>
    <property type="match status" value="1"/>
</dbReference>
<gene>
    <name evidence="7" type="primary">ARHGAP44</name>
</gene>
<sequence length="682" mass="75206">MEGSAILGDDSLLGKMLKLCGEAEDKLAQELINFELQVERDVIEPLFVLAEVEIPNIQKQRKHLAKLVLDMDSSRTRWQQSAKSSGLSSNLQPSGAKADALREEMEEAANRVEICRANKGHIQGTTDHPKIANWRGSDAELLKDQLSADMYNFVAKEIDYANYFETLIEVQAEYHRKSLALLQNVLPQIKAQQEAWIEKPSFGKPLEEHLAVSGREIAFPIEACVTMLLECGMQEEGLFRVAPSASKLKKLKAALDCCVVDVQEYSADPHAIAGALKSYLRELPEPLMTFELYEEWIQASNIQDQDKRLQALWNACEKLPKTNYNNIRYLIKFLAKLTEYQDANKMTPSNVAIVLGPNLLWPQAEGNITEMMTTVSLQIVGIIEPLIQHADWFFPGDIEFNVTGNYGSPMHVNHNANYSSMPSPDMDHSDRKQHDQARRPLSVATDNMMLEFYKKDGTLKTKELSPVSGQQKGSPGSSSMAPCGSTQQAAGPTQQLSTEQSPHTLRKVSKKLAPIPPKVPYGQSGGMSDQSTGQPSPVSLSPTPPSTPSPYGLNYPQGYSLASGQLSPAAAPSLSSPPSLTSTLTKSRPTPKPRQRPTLPPPQPPTANLSGSSPQSMEHSMLDGMSPGESMSTDLVHFDIPSIHIEIDTALHRDPLEHIQRHSVTRKGDLEEEEEESESTAL</sequence>
<dbReference type="PROSITE" id="PS50238">
    <property type="entry name" value="RHOGAP"/>
    <property type="match status" value="1"/>
</dbReference>
<dbReference type="InterPro" id="IPR027267">
    <property type="entry name" value="AH/BAR_dom_sf"/>
</dbReference>
<dbReference type="GO" id="GO:0014069">
    <property type="term" value="C:postsynaptic density"/>
    <property type="evidence" value="ECO:0007669"/>
    <property type="project" value="TreeGrafter"/>
</dbReference>
<keyword evidence="1" id="KW-0343">GTPase activation</keyword>
<protein>
    <submittedName>
        <fullName evidence="7">Rho GTPase-activating protein 44 isoform X7</fullName>
    </submittedName>
</protein>
<feature type="region of interest" description="Disordered" evidence="3">
    <location>
        <begin position="461"/>
        <end position="633"/>
    </location>
</feature>
<dbReference type="CTD" id="9912"/>
<feature type="compositionally biased region" description="Basic and acidic residues" evidence="3">
    <location>
        <begin position="425"/>
        <end position="438"/>
    </location>
</feature>
<dbReference type="SMART" id="SM00721">
    <property type="entry name" value="BAR"/>
    <property type="match status" value="1"/>
</dbReference>
<dbReference type="SMART" id="SM00324">
    <property type="entry name" value="RhoGAP"/>
    <property type="match status" value="1"/>
</dbReference>
<dbReference type="GO" id="GO:0005737">
    <property type="term" value="C:cytoplasm"/>
    <property type="evidence" value="ECO:0007669"/>
    <property type="project" value="InterPro"/>
</dbReference>
<dbReference type="SUPFAM" id="SSF103657">
    <property type="entry name" value="BAR/IMD domain-like"/>
    <property type="match status" value="2"/>
</dbReference>
<dbReference type="GO" id="GO:0032956">
    <property type="term" value="P:regulation of actin cytoskeleton organization"/>
    <property type="evidence" value="ECO:0007669"/>
    <property type="project" value="TreeGrafter"/>
</dbReference>
<feature type="domain" description="Rho-GAP" evidence="4">
    <location>
        <begin position="204"/>
        <end position="394"/>
    </location>
</feature>
<dbReference type="GO" id="GO:0043197">
    <property type="term" value="C:dendritic spine"/>
    <property type="evidence" value="ECO:0007669"/>
    <property type="project" value="TreeGrafter"/>
</dbReference>
<name>A0A3Q0HAJ9_ALLSI</name>
<feature type="region of interest" description="Disordered" evidence="3">
    <location>
        <begin position="651"/>
        <end position="682"/>
    </location>
</feature>
<feature type="compositionally biased region" description="Low complexity" evidence="3">
    <location>
        <begin position="465"/>
        <end position="479"/>
    </location>
</feature>